<dbReference type="PROSITE" id="PS50206">
    <property type="entry name" value="RHODANESE_3"/>
    <property type="match status" value="2"/>
</dbReference>
<dbReference type="EMBL" id="VFML01000001">
    <property type="protein sequence ID" value="TQJ05571.1"/>
    <property type="molecule type" value="Genomic_DNA"/>
</dbReference>
<dbReference type="Gene3D" id="3.40.250.10">
    <property type="entry name" value="Rhodanese-like domain"/>
    <property type="match status" value="2"/>
</dbReference>
<organism evidence="4 5">
    <name type="scientific">Amycolatopsis cihanbeyliensis</name>
    <dbReference type="NCBI Taxonomy" id="1128664"/>
    <lineage>
        <taxon>Bacteria</taxon>
        <taxon>Bacillati</taxon>
        <taxon>Actinomycetota</taxon>
        <taxon>Actinomycetes</taxon>
        <taxon>Pseudonocardiales</taxon>
        <taxon>Pseudonocardiaceae</taxon>
        <taxon>Amycolatopsis</taxon>
    </lineage>
</organism>
<keyword evidence="1 4" id="KW-0808">Transferase</keyword>
<dbReference type="AlphaFoldDB" id="A0A542DR41"/>
<evidence type="ECO:0000259" key="3">
    <source>
        <dbReference type="PROSITE" id="PS50206"/>
    </source>
</evidence>
<dbReference type="SMART" id="SM00450">
    <property type="entry name" value="RHOD"/>
    <property type="match status" value="2"/>
</dbReference>
<evidence type="ECO:0000313" key="4">
    <source>
        <dbReference type="EMBL" id="TQJ05571.1"/>
    </source>
</evidence>
<gene>
    <name evidence="4" type="ORF">FB471_5408</name>
</gene>
<reference evidence="4 5" key="1">
    <citation type="submission" date="2019-06" db="EMBL/GenBank/DDBJ databases">
        <title>Sequencing the genomes of 1000 actinobacteria strains.</title>
        <authorList>
            <person name="Klenk H.-P."/>
        </authorList>
    </citation>
    <scope>NUCLEOTIDE SEQUENCE [LARGE SCALE GENOMIC DNA]</scope>
    <source>
        <strain evidence="4 5">DSM 45679</strain>
    </source>
</reference>
<name>A0A542DR41_AMYCI</name>
<dbReference type="CDD" id="cd01448">
    <property type="entry name" value="TST_Repeat_1"/>
    <property type="match status" value="1"/>
</dbReference>
<protein>
    <submittedName>
        <fullName evidence="4">Thiosulfate/3-mercaptopyruvate sulfurtransferase</fullName>
    </submittedName>
</protein>
<evidence type="ECO:0000256" key="1">
    <source>
        <dbReference type="ARBA" id="ARBA00022679"/>
    </source>
</evidence>
<dbReference type="OrthoDB" id="9770030at2"/>
<dbReference type="Pfam" id="PF00581">
    <property type="entry name" value="Rhodanese"/>
    <property type="match status" value="2"/>
</dbReference>
<dbReference type="PANTHER" id="PTHR11364">
    <property type="entry name" value="THIOSULFATE SULFERTANSFERASE"/>
    <property type="match status" value="1"/>
</dbReference>
<dbReference type="RefSeq" id="WP_142001077.1">
    <property type="nucleotide sequence ID" value="NZ_VFML01000001.1"/>
</dbReference>
<keyword evidence="2" id="KW-0677">Repeat</keyword>
<dbReference type="PANTHER" id="PTHR11364:SF27">
    <property type="entry name" value="SULFURTRANSFERASE"/>
    <property type="match status" value="1"/>
</dbReference>
<keyword evidence="4" id="KW-0670">Pyruvate</keyword>
<dbReference type="CDD" id="cd01449">
    <property type="entry name" value="TST_Repeat_2"/>
    <property type="match status" value="1"/>
</dbReference>
<feature type="domain" description="Rhodanese" evidence="3">
    <location>
        <begin position="16"/>
        <end position="133"/>
    </location>
</feature>
<dbReference type="Proteomes" id="UP000320876">
    <property type="component" value="Unassembled WGS sequence"/>
</dbReference>
<feature type="domain" description="Rhodanese" evidence="3">
    <location>
        <begin position="162"/>
        <end position="273"/>
    </location>
</feature>
<dbReference type="InterPro" id="IPR045078">
    <property type="entry name" value="TST/MPST-like"/>
</dbReference>
<dbReference type="SUPFAM" id="SSF52821">
    <property type="entry name" value="Rhodanese/Cell cycle control phosphatase"/>
    <property type="match status" value="2"/>
</dbReference>
<dbReference type="InterPro" id="IPR036873">
    <property type="entry name" value="Rhodanese-like_dom_sf"/>
</dbReference>
<evidence type="ECO:0000256" key="2">
    <source>
        <dbReference type="ARBA" id="ARBA00022737"/>
    </source>
</evidence>
<keyword evidence="5" id="KW-1185">Reference proteome</keyword>
<comment type="caution">
    <text evidence="4">The sequence shown here is derived from an EMBL/GenBank/DDBJ whole genome shotgun (WGS) entry which is preliminary data.</text>
</comment>
<dbReference type="GO" id="GO:0004792">
    <property type="term" value="F:thiosulfate-cyanide sulfurtransferase activity"/>
    <property type="evidence" value="ECO:0007669"/>
    <property type="project" value="TreeGrafter"/>
</dbReference>
<sequence>MNPLTTVTELRDALDTPHPPTLIDVRWNLAGPPGIDGYRAGHLPGAVFADLDTDLAAPPGAGGRHPLPDMADFEAAMRGLGVCEGHPVVCYDQRDSIVAARLWWMLRYCGHVDVRVLDGGYEAWMRAGLPVRTGDEEAARPGDFRAEPGALPVVTAEEAAAIARGGFLLDARAGERYRGELEPIDPVAGHIPGAVSAPSIDNVDTEGYFRSAERLRERFAALGIDQEAEVATYCGSGVTAAHEVLALHMAGFRAGLYAGSWSDWIQDPAREIATGG</sequence>
<proteinExistence type="predicted"/>
<accession>A0A542DR41</accession>
<dbReference type="InterPro" id="IPR001763">
    <property type="entry name" value="Rhodanese-like_dom"/>
</dbReference>
<evidence type="ECO:0000313" key="5">
    <source>
        <dbReference type="Proteomes" id="UP000320876"/>
    </source>
</evidence>